<evidence type="ECO:0000313" key="2">
    <source>
        <dbReference type="EMBL" id="MFC5639405.1"/>
    </source>
</evidence>
<dbReference type="Proteomes" id="UP001596154">
    <property type="component" value="Unassembled WGS sequence"/>
</dbReference>
<evidence type="ECO:0000313" key="3">
    <source>
        <dbReference type="Proteomes" id="UP001596154"/>
    </source>
</evidence>
<comment type="caution">
    <text evidence="2">The sequence shown here is derived from an EMBL/GenBank/DDBJ whole genome shotgun (WGS) entry which is preliminary data.</text>
</comment>
<accession>A0ABW0V0L5</accession>
<evidence type="ECO:0008006" key="4">
    <source>
        <dbReference type="Google" id="ProtNLM"/>
    </source>
</evidence>
<proteinExistence type="predicted"/>
<protein>
    <recommendedName>
        <fullName evidence="4">MbtH protein</fullName>
    </recommendedName>
</protein>
<evidence type="ECO:0000256" key="1">
    <source>
        <dbReference type="SAM" id="MobiDB-lite"/>
    </source>
</evidence>
<name>A0ABW0V0L5_9ACTN</name>
<keyword evidence="3" id="KW-1185">Reference proteome</keyword>
<sequence>MPHNQHDDPSMYEDDFDSSQHVPIEVPVGPWECLDRACEQYEAPDGSNRPT</sequence>
<gene>
    <name evidence="2" type="ORF">ACFPZJ_37915</name>
</gene>
<dbReference type="EMBL" id="JBHSNY010000021">
    <property type="protein sequence ID" value="MFC5639405.1"/>
    <property type="molecule type" value="Genomic_DNA"/>
</dbReference>
<organism evidence="2 3">
    <name type="scientific">Streptomyces bullii</name>
    <dbReference type="NCBI Taxonomy" id="349910"/>
    <lineage>
        <taxon>Bacteria</taxon>
        <taxon>Bacillati</taxon>
        <taxon>Actinomycetota</taxon>
        <taxon>Actinomycetes</taxon>
        <taxon>Kitasatosporales</taxon>
        <taxon>Streptomycetaceae</taxon>
        <taxon>Streptomyces</taxon>
    </lineage>
</organism>
<feature type="region of interest" description="Disordered" evidence="1">
    <location>
        <begin position="1"/>
        <end position="23"/>
    </location>
</feature>
<reference evidence="3" key="1">
    <citation type="journal article" date="2019" name="Int. J. Syst. Evol. Microbiol.">
        <title>The Global Catalogue of Microorganisms (GCM) 10K type strain sequencing project: providing services to taxonomists for standard genome sequencing and annotation.</title>
        <authorList>
            <consortium name="The Broad Institute Genomics Platform"/>
            <consortium name="The Broad Institute Genome Sequencing Center for Infectious Disease"/>
            <person name="Wu L."/>
            <person name="Ma J."/>
        </authorList>
    </citation>
    <scope>NUCLEOTIDE SEQUENCE [LARGE SCALE GENOMIC DNA]</scope>
    <source>
        <strain evidence="3">CGMCC 4.7248</strain>
    </source>
</reference>
<dbReference type="RefSeq" id="WP_381031376.1">
    <property type="nucleotide sequence ID" value="NZ_JBHSNY010000021.1"/>
</dbReference>